<feature type="region of interest" description="Disordered" evidence="9">
    <location>
        <begin position="195"/>
        <end position="283"/>
    </location>
</feature>
<dbReference type="GO" id="GO:0043124">
    <property type="term" value="P:negative regulation of canonical NF-kappaB signal transduction"/>
    <property type="evidence" value="ECO:0007669"/>
    <property type="project" value="InterPro"/>
</dbReference>
<evidence type="ECO:0000256" key="6">
    <source>
        <dbReference type="ARBA" id="ARBA00023242"/>
    </source>
</evidence>
<dbReference type="AlphaFoldDB" id="A0A6A4VMG0"/>
<dbReference type="EMBL" id="VIIS01001953">
    <property type="protein sequence ID" value="KAF0290461.1"/>
    <property type="molecule type" value="Genomic_DNA"/>
</dbReference>
<dbReference type="SUPFAM" id="SSF48403">
    <property type="entry name" value="Ankyrin repeat"/>
    <property type="match status" value="1"/>
</dbReference>
<evidence type="ECO:0000256" key="9">
    <source>
        <dbReference type="SAM" id="MobiDB-lite"/>
    </source>
</evidence>
<name>A0A6A4VMG0_AMPAM</name>
<evidence type="ECO:0000256" key="8">
    <source>
        <dbReference type="ARBA" id="ARBA00030802"/>
    </source>
</evidence>
<evidence type="ECO:0000256" key="2">
    <source>
        <dbReference type="ARBA" id="ARBA00014259"/>
    </source>
</evidence>
<evidence type="ECO:0000256" key="4">
    <source>
        <dbReference type="ARBA" id="ARBA00022737"/>
    </source>
</evidence>
<dbReference type="InterPro" id="IPR036770">
    <property type="entry name" value="Ankyrin_rpt-contain_sf"/>
</dbReference>
<keyword evidence="3" id="KW-0597">Phosphoprotein</keyword>
<dbReference type="PANTHER" id="PTHR15263:SF1">
    <property type="entry name" value="NF-KAPPA-B INHIBITOR-LIKE PROTEIN 1"/>
    <property type="match status" value="1"/>
</dbReference>
<accession>A0A6A4VMG0</accession>
<dbReference type="GO" id="GO:0005634">
    <property type="term" value="C:nucleus"/>
    <property type="evidence" value="ECO:0007669"/>
    <property type="project" value="UniProtKB-SubCell"/>
</dbReference>
<evidence type="ECO:0000256" key="3">
    <source>
        <dbReference type="ARBA" id="ARBA00022553"/>
    </source>
</evidence>
<dbReference type="OrthoDB" id="412109at2759"/>
<evidence type="ECO:0000256" key="1">
    <source>
        <dbReference type="ARBA" id="ARBA00004123"/>
    </source>
</evidence>
<feature type="compositionally biased region" description="Basic and acidic residues" evidence="9">
    <location>
        <begin position="218"/>
        <end position="272"/>
    </location>
</feature>
<dbReference type="PANTHER" id="PTHR15263">
    <property type="entry name" value="I-KAPPA-B-LIKE PROTEIN IKBL"/>
    <property type="match status" value="1"/>
</dbReference>
<protein>
    <recommendedName>
        <fullName evidence="2">NF-kappa-B inhibitor-like protein 1</fullName>
    </recommendedName>
    <alternativeName>
        <fullName evidence="7">Inhibitor of kappa B-like protein</fullName>
    </alternativeName>
    <alternativeName>
        <fullName evidence="8">Nuclear factor of kappa light polypeptide gene enhancer in B-cells inhibitor-like 1</fullName>
    </alternativeName>
</protein>
<evidence type="ECO:0000256" key="5">
    <source>
        <dbReference type="ARBA" id="ARBA00023043"/>
    </source>
</evidence>
<comment type="caution">
    <text evidence="10">The sequence shown here is derived from an EMBL/GenBank/DDBJ whole genome shotgun (WGS) entry which is preliminary data.</text>
</comment>
<gene>
    <name evidence="10" type="primary">Nfkbil1_1</name>
    <name evidence="10" type="ORF">FJT64_001213</name>
</gene>
<dbReference type="Proteomes" id="UP000440578">
    <property type="component" value="Unassembled WGS sequence"/>
</dbReference>
<evidence type="ECO:0000256" key="7">
    <source>
        <dbReference type="ARBA" id="ARBA00030621"/>
    </source>
</evidence>
<dbReference type="InterPro" id="IPR038753">
    <property type="entry name" value="NFKBIL1"/>
</dbReference>
<feature type="compositionally biased region" description="Low complexity" evidence="9">
    <location>
        <begin position="201"/>
        <end position="210"/>
    </location>
</feature>
<evidence type="ECO:0000313" key="11">
    <source>
        <dbReference type="Proteomes" id="UP000440578"/>
    </source>
</evidence>
<comment type="subcellular location">
    <subcellularLocation>
        <location evidence="1">Nucleus</location>
    </subcellularLocation>
</comment>
<organism evidence="10 11">
    <name type="scientific">Amphibalanus amphitrite</name>
    <name type="common">Striped barnacle</name>
    <name type="synonym">Balanus amphitrite</name>
    <dbReference type="NCBI Taxonomy" id="1232801"/>
    <lineage>
        <taxon>Eukaryota</taxon>
        <taxon>Metazoa</taxon>
        <taxon>Ecdysozoa</taxon>
        <taxon>Arthropoda</taxon>
        <taxon>Crustacea</taxon>
        <taxon>Multicrustacea</taxon>
        <taxon>Cirripedia</taxon>
        <taxon>Thoracica</taxon>
        <taxon>Thoracicalcarea</taxon>
        <taxon>Balanomorpha</taxon>
        <taxon>Balanoidea</taxon>
        <taxon>Balanidae</taxon>
        <taxon>Amphibalaninae</taxon>
        <taxon>Amphibalanus</taxon>
    </lineage>
</organism>
<keyword evidence="6" id="KW-0539">Nucleus</keyword>
<keyword evidence="4" id="KW-0677">Repeat</keyword>
<sequence>MISKKDLAKLIEHLKKDKVLRTQTFLTTNKLSADSVVEKDGGTLLHLVCKMAAENVFWAVRRGARPSCYLAKDKHGRTPCHYAAINLIKTSKMSVFQNIIQPMIEDCVDCLHAPDKDGRTPLHVLSAHSVCADMVRAQLGTVPPAGRLPPDAWHEKIWEEMQYENSRFDKYDKDFSEYLSDDAEDIDSWSERIRGEHGARGRSSPAPSSPAEKRRQRREREEQARERRRAEEAERRRQHEQEQERARRFREAEEQRQKDEEARRRAREEARQRLGQTPKGASAKLSKVVRRYRSLHHLVHSEDGPLVTADFRVLGNITLQETRRLVEAGAENGSERRRAVRDMLRLWHPDKCMAKIVRRMTGDPEQVKSLVVSFVQLLNQLL</sequence>
<reference evidence="10 11" key="1">
    <citation type="submission" date="2019-07" db="EMBL/GenBank/DDBJ databases">
        <title>Draft genome assembly of a fouling barnacle, Amphibalanus amphitrite (Darwin, 1854): The first reference genome for Thecostraca.</title>
        <authorList>
            <person name="Kim W."/>
        </authorList>
    </citation>
    <scope>NUCLEOTIDE SEQUENCE [LARGE SCALE GENOMIC DNA]</scope>
    <source>
        <strain evidence="10">SNU_AA5</strain>
        <tissue evidence="10">Soma without cirri and trophi</tissue>
    </source>
</reference>
<dbReference type="Gene3D" id="1.25.40.20">
    <property type="entry name" value="Ankyrin repeat-containing domain"/>
    <property type="match status" value="1"/>
</dbReference>
<evidence type="ECO:0000313" key="10">
    <source>
        <dbReference type="EMBL" id="KAF0290461.1"/>
    </source>
</evidence>
<proteinExistence type="predicted"/>
<keyword evidence="5" id="KW-0040">ANK repeat</keyword>
<keyword evidence="11" id="KW-1185">Reference proteome</keyword>